<evidence type="ECO:0000256" key="1">
    <source>
        <dbReference type="ARBA" id="ARBA00010761"/>
    </source>
</evidence>
<comment type="caution">
    <text evidence="9">The sequence shown here is derived from an EMBL/GenBank/DDBJ whole genome shotgun (WGS) entry which is preliminary data.</text>
</comment>
<dbReference type="PROSITE" id="PS50823">
    <property type="entry name" value="KH_TYPE_2"/>
    <property type="match status" value="1"/>
</dbReference>
<dbReference type="InterPro" id="IPR001351">
    <property type="entry name" value="Ribosomal_uS3_C"/>
</dbReference>
<evidence type="ECO:0000256" key="5">
    <source>
        <dbReference type="ARBA" id="ARBA00035408"/>
    </source>
</evidence>
<feature type="compositionally biased region" description="Polar residues" evidence="7">
    <location>
        <begin position="152"/>
        <end position="164"/>
    </location>
</feature>
<dbReference type="InterPro" id="IPR015946">
    <property type="entry name" value="KH_dom-like_a/b"/>
</dbReference>
<dbReference type="GO" id="GO:0003735">
    <property type="term" value="F:structural constituent of ribosome"/>
    <property type="evidence" value="ECO:0007669"/>
    <property type="project" value="InterPro"/>
</dbReference>
<comment type="similarity">
    <text evidence="1">Belongs to the universal ribosomal protein uS3 family.</text>
</comment>
<dbReference type="Pfam" id="PF07650">
    <property type="entry name" value="KH_2"/>
    <property type="match status" value="1"/>
</dbReference>
<evidence type="ECO:0000256" key="2">
    <source>
        <dbReference type="ARBA" id="ARBA00022884"/>
    </source>
</evidence>
<keyword evidence="2 6" id="KW-0694">RNA-binding</keyword>
<dbReference type="OrthoDB" id="10248446at2759"/>
<dbReference type="PANTHER" id="PTHR11760">
    <property type="entry name" value="30S/40S RIBOSOMAL PROTEIN S3"/>
    <property type="match status" value="1"/>
</dbReference>
<dbReference type="GO" id="GO:0003723">
    <property type="term" value="F:RNA binding"/>
    <property type="evidence" value="ECO:0007669"/>
    <property type="project" value="UniProtKB-UniRule"/>
</dbReference>
<sequence length="445" mass="48997">MSAASVAQISKKKKARCSDKEDASVEGECKLAPTPSLGSKDAVSEGPWRTFGHYSMKATTSESLLPASLPYEGVTTLESALPQPLVHQQDDTFIKWSPCFGGKPLQDSAIFWSVEVLLYISASPKLLEALGWTCPSSESIVLLKRQEIRMQPTTRNNHQASTITPEGPPIKEKGPRPCPSGSDEEESTQHLMESLWEPRVNNQHLHQEQDFIADGVFYAELNEFFQRELAAEGYSGVEVRVTPARTEIIIRATQTQEILGVQGRRIRELTSLVQKRFKFPENTVELYAEKVSFRGLSAIAQCESLKYKLLNGVAVRRACYGVVRYIMESGAKGCEVVVSGKLRAARAKSMKFVDGFMIHSGQPTKDFVDYAVRHVMLRQGVLGVKVKIMLPWDPTGKMGPKTPLPDMVTIMEPKEEAPILAPVSESREEPAAAAPVAAAPEVAAL</sequence>
<evidence type="ECO:0000313" key="9">
    <source>
        <dbReference type="EMBL" id="KAG0266496.1"/>
    </source>
</evidence>
<dbReference type="GO" id="GO:0006412">
    <property type="term" value="P:translation"/>
    <property type="evidence" value="ECO:0007669"/>
    <property type="project" value="InterPro"/>
</dbReference>
<name>A0A9P6QG69_9FUNG</name>
<keyword evidence="3 9" id="KW-0689">Ribosomal protein</keyword>
<evidence type="ECO:0000259" key="8">
    <source>
        <dbReference type="PROSITE" id="PS50823"/>
    </source>
</evidence>
<dbReference type="SUPFAM" id="SSF54821">
    <property type="entry name" value="Ribosomal protein S3 C-terminal domain"/>
    <property type="match status" value="1"/>
</dbReference>
<feature type="region of interest" description="Disordered" evidence="7">
    <location>
        <begin position="152"/>
        <end position="186"/>
    </location>
</feature>
<accession>A0A9P6QG69</accession>
<evidence type="ECO:0000256" key="7">
    <source>
        <dbReference type="SAM" id="MobiDB-lite"/>
    </source>
</evidence>
<dbReference type="SUPFAM" id="SSF54814">
    <property type="entry name" value="Prokaryotic type KH domain (KH-domain type II)"/>
    <property type="match status" value="1"/>
</dbReference>
<keyword evidence="4" id="KW-0687">Ribonucleoprotein</keyword>
<dbReference type="GO" id="GO:0022627">
    <property type="term" value="C:cytosolic small ribosomal subunit"/>
    <property type="evidence" value="ECO:0007669"/>
    <property type="project" value="TreeGrafter"/>
</dbReference>
<dbReference type="InterPro" id="IPR009019">
    <property type="entry name" value="KH_sf_prok-type"/>
</dbReference>
<feature type="domain" description="KH type-2" evidence="8">
    <location>
        <begin position="221"/>
        <end position="292"/>
    </location>
</feature>
<dbReference type="Gene3D" id="3.30.300.20">
    <property type="match status" value="1"/>
</dbReference>
<dbReference type="AlphaFoldDB" id="A0A9P6QG69"/>
<dbReference type="Gene3D" id="3.30.1140.32">
    <property type="entry name" value="Ribosomal protein S3, C-terminal domain"/>
    <property type="match status" value="1"/>
</dbReference>
<protein>
    <recommendedName>
        <fullName evidence="5">40S ribosomal protein S3</fullName>
    </recommendedName>
</protein>
<dbReference type="FunFam" id="3.30.1140.32:FF:000004">
    <property type="entry name" value="40S ribosomal protein S3"/>
    <property type="match status" value="1"/>
</dbReference>
<evidence type="ECO:0000256" key="6">
    <source>
        <dbReference type="PROSITE-ProRule" id="PRU00118"/>
    </source>
</evidence>
<proteinExistence type="inferred from homology"/>
<dbReference type="GO" id="GO:0005634">
    <property type="term" value="C:nucleus"/>
    <property type="evidence" value="ECO:0007669"/>
    <property type="project" value="TreeGrafter"/>
</dbReference>
<feature type="compositionally biased region" description="Low complexity" evidence="7">
    <location>
        <begin position="431"/>
        <end position="445"/>
    </location>
</feature>
<reference evidence="9" key="1">
    <citation type="journal article" date="2020" name="Fungal Divers.">
        <title>Resolving the Mortierellaceae phylogeny through synthesis of multi-gene phylogenetics and phylogenomics.</title>
        <authorList>
            <person name="Vandepol N."/>
            <person name="Liber J."/>
            <person name="Desiro A."/>
            <person name="Na H."/>
            <person name="Kennedy M."/>
            <person name="Barry K."/>
            <person name="Grigoriev I.V."/>
            <person name="Miller A.N."/>
            <person name="O'Donnell K."/>
            <person name="Stajich J.E."/>
            <person name="Bonito G."/>
        </authorList>
    </citation>
    <scope>NUCLEOTIDE SEQUENCE</scope>
    <source>
        <strain evidence="9">BC1065</strain>
    </source>
</reference>
<dbReference type="EMBL" id="JAAAJB010000092">
    <property type="protein sequence ID" value="KAG0266496.1"/>
    <property type="molecule type" value="Genomic_DNA"/>
</dbReference>
<evidence type="ECO:0000256" key="3">
    <source>
        <dbReference type="ARBA" id="ARBA00022980"/>
    </source>
</evidence>
<feature type="region of interest" description="Disordered" evidence="7">
    <location>
        <begin position="422"/>
        <end position="445"/>
    </location>
</feature>
<feature type="compositionally biased region" description="Basic and acidic residues" evidence="7">
    <location>
        <begin position="16"/>
        <end position="29"/>
    </location>
</feature>
<dbReference type="Pfam" id="PF00189">
    <property type="entry name" value="Ribosomal_S3_C"/>
    <property type="match status" value="1"/>
</dbReference>
<dbReference type="PANTHER" id="PTHR11760:SF32">
    <property type="entry name" value="SMALL RIBOSOMAL SUBUNIT PROTEIN US3"/>
    <property type="match status" value="1"/>
</dbReference>
<organism evidence="9 10">
    <name type="scientific">Actinomortierella ambigua</name>
    <dbReference type="NCBI Taxonomy" id="1343610"/>
    <lineage>
        <taxon>Eukaryota</taxon>
        <taxon>Fungi</taxon>
        <taxon>Fungi incertae sedis</taxon>
        <taxon>Mucoromycota</taxon>
        <taxon>Mortierellomycotina</taxon>
        <taxon>Mortierellomycetes</taxon>
        <taxon>Mortierellales</taxon>
        <taxon>Mortierellaceae</taxon>
        <taxon>Actinomortierella</taxon>
    </lineage>
</organism>
<evidence type="ECO:0000256" key="4">
    <source>
        <dbReference type="ARBA" id="ARBA00023274"/>
    </source>
</evidence>
<dbReference type="InterPro" id="IPR004044">
    <property type="entry name" value="KH_dom_type_2"/>
</dbReference>
<dbReference type="InterPro" id="IPR057258">
    <property type="entry name" value="Ribosomal_uS3"/>
</dbReference>
<evidence type="ECO:0000313" key="10">
    <source>
        <dbReference type="Proteomes" id="UP000807716"/>
    </source>
</evidence>
<gene>
    <name evidence="9" type="primary">RPS3</name>
    <name evidence="9" type="ORF">DFQ27_009702</name>
</gene>
<dbReference type="Proteomes" id="UP000807716">
    <property type="component" value="Unassembled WGS sequence"/>
</dbReference>
<keyword evidence="10" id="KW-1185">Reference proteome</keyword>
<dbReference type="CDD" id="cd02413">
    <property type="entry name" value="KH-II_40S_S3"/>
    <property type="match status" value="1"/>
</dbReference>
<dbReference type="FunFam" id="3.30.300.20:FF:000006">
    <property type="entry name" value="40S ribosomal protein S3"/>
    <property type="match status" value="1"/>
</dbReference>
<dbReference type="NCBIfam" id="NF003219">
    <property type="entry name" value="PRK04191.1"/>
    <property type="match status" value="1"/>
</dbReference>
<feature type="region of interest" description="Disordered" evidence="7">
    <location>
        <begin position="1"/>
        <end position="43"/>
    </location>
</feature>
<dbReference type="InterPro" id="IPR036419">
    <property type="entry name" value="Ribosomal_S3_C_sf"/>
</dbReference>
<dbReference type="InterPro" id="IPR005703">
    <property type="entry name" value="Ribosomal_uS3_euk/arc"/>
</dbReference>
<dbReference type="NCBIfam" id="TIGR01008">
    <property type="entry name" value="uS3_euk_arch"/>
    <property type="match status" value="1"/>
</dbReference>